<evidence type="ECO:0000256" key="1">
    <source>
        <dbReference type="RuleBase" id="RU003682"/>
    </source>
</evidence>
<evidence type="ECO:0000313" key="3">
    <source>
        <dbReference type="EMBL" id="MBB6735668.1"/>
    </source>
</evidence>
<dbReference type="EMBL" id="JACJVO010000052">
    <property type="protein sequence ID" value="MBB6735668.1"/>
    <property type="molecule type" value="Genomic_DNA"/>
</dbReference>
<dbReference type="AlphaFoldDB" id="A0A7X0W132"/>
<dbReference type="InterPro" id="IPR018655">
    <property type="entry name" value="DUF2086"/>
</dbReference>
<proteinExistence type="inferred from homology"/>
<name>A0A7X0W132_9BACL</name>
<dbReference type="Gene3D" id="2.60.120.620">
    <property type="entry name" value="q2cbj1_9rhob like domain"/>
    <property type="match status" value="1"/>
</dbReference>
<evidence type="ECO:0000259" key="2">
    <source>
        <dbReference type="PROSITE" id="PS51471"/>
    </source>
</evidence>
<accession>A0A7X0W132</accession>
<keyword evidence="1" id="KW-0408">Iron</keyword>
<dbReference type="GO" id="GO:0046872">
    <property type="term" value="F:metal ion binding"/>
    <property type="evidence" value="ECO:0007669"/>
    <property type="project" value="UniProtKB-KW"/>
</dbReference>
<sequence>MPMSLSEFAPFLDRQDETGLQRELDESGFARLPGLLNEAQCAELVALYEDESRFRRTIDMNRYRFGSGEYKYFAAPLPALVQQLRERLYPALARAANRWEERLGQEPAYPEELSAFLEQCHRHGQTRPTPLLLKYEEGDYNCLHQDLYGEVFFPFQAVIALSRRDLDYAGGEFLLVEQRPRAQSRGHALVLEQGDGLVFPTNNRPVAGARGYYRTKLRHGVSTVLSGRRHTLGVIFHDAR</sequence>
<gene>
    <name evidence="3" type="ORF">H7C18_32630</name>
</gene>
<dbReference type="Proteomes" id="UP000564644">
    <property type="component" value="Unassembled WGS sequence"/>
</dbReference>
<protein>
    <submittedName>
        <fullName evidence="3">2OG-Fe(II) oxygenase</fullName>
    </submittedName>
</protein>
<dbReference type="PROSITE" id="PS51471">
    <property type="entry name" value="FE2OG_OXY"/>
    <property type="match status" value="1"/>
</dbReference>
<feature type="domain" description="Fe2OG dioxygenase" evidence="2">
    <location>
        <begin position="126"/>
        <end position="239"/>
    </location>
</feature>
<keyword evidence="1" id="KW-0560">Oxidoreductase</keyword>
<evidence type="ECO:0000313" key="4">
    <source>
        <dbReference type="Proteomes" id="UP000564644"/>
    </source>
</evidence>
<dbReference type="Pfam" id="PF09859">
    <property type="entry name" value="Oxygenase-NA"/>
    <property type="match status" value="1"/>
</dbReference>
<comment type="caution">
    <text evidence="3">The sequence shown here is derived from an EMBL/GenBank/DDBJ whole genome shotgun (WGS) entry which is preliminary data.</text>
</comment>
<reference evidence="3 4" key="1">
    <citation type="submission" date="2020-08" db="EMBL/GenBank/DDBJ databases">
        <title>Cohnella phylogeny.</title>
        <authorList>
            <person name="Dunlap C."/>
        </authorList>
    </citation>
    <scope>NUCLEOTIDE SEQUENCE [LARGE SCALE GENOMIC DNA]</scope>
    <source>
        <strain evidence="3 4">CBP 2801</strain>
    </source>
</reference>
<dbReference type="RefSeq" id="WP_185133320.1">
    <property type="nucleotide sequence ID" value="NZ_JACJVO010000052.1"/>
</dbReference>
<organism evidence="3 4">
    <name type="scientific">Cohnella zeiphila</name>
    <dbReference type="NCBI Taxonomy" id="2761120"/>
    <lineage>
        <taxon>Bacteria</taxon>
        <taxon>Bacillati</taxon>
        <taxon>Bacillota</taxon>
        <taxon>Bacilli</taxon>
        <taxon>Bacillales</taxon>
        <taxon>Paenibacillaceae</taxon>
        <taxon>Cohnella</taxon>
    </lineage>
</organism>
<keyword evidence="1" id="KW-0479">Metal-binding</keyword>
<keyword evidence="4" id="KW-1185">Reference proteome</keyword>
<dbReference type="InterPro" id="IPR005123">
    <property type="entry name" value="Oxoglu/Fe-dep_dioxygenase_dom"/>
</dbReference>
<dbReference type="GO" id="GO:0016491">
    <property type="term" value="F:oxidoreductase activity"/>
    <property type="evidence" value="ECO:0007669"/>
    <property type="project" value="UniProtKB-KW"/>
</dbReference>
<comment type="similarity">
    <text evidence="1">Belongs to the iron/ascorbate-dependent oxidoreductase family.</text>
</comment>